<dbReference type="AlphaFoldDB" id="A0A8B2NJB1"/>
<name>A0A8B2NJB1_9HYPH</name>
<sequence>MSVALALSGCGAANDAASGVASVLNMGAGPDKPPPAPVEDKPDVSCPQVYVLPDKEVIRREAAGGGAGALQWQATIGKTARECEPGGQGVVVRVGISGRLVQGAKGGSGTLRLPVRVAVREGDQTTYDKTHTITVQLDAPSKDWAFVDENVTVSTPRRAQIFVGFNET</sequence>
<comment type="caution">
    <text evidence="1">The sequence shown here is derived from an EMBL/GenBank/DDBJ whole genome shotgun (WGS) entry which is preliminary data.</text>
</comment>
<organism evidence="1 2">
    <name type="scientific">Acuticoccus sediminis</name>
    <dbReference type="NCBI Taxonomy" id="2184697"/>
    <lineage>
        <taxon>Bacteria</taxon>
        <taxon>Pseudomonadati</taxon>
        <taxon>Pseudomonadota</taxon>
        <taxon>Alphaproteobacteria</taxon>
        <taxon>Hyphomicrobiales</taxon>
        <taxon>Amorphaceae</taxon>
        <taxon>Acuticoccus</taxon>
    </lineage>
</organism>
<dbReference type="EMBL" id="QHHQ01000008">
    <property type="protein sequence ID" value="RAH97732.1"/>
    <property type="molecule type" value="Genomic_DNA"/>
</dbReference>
<keyword evidence="2" id="KW-1185">Reference proteome</keyword>
<evidence type="ECO:0008006" key="3">
    <source>
        <dbReference type="Google" id="ProtNLM"/>
    </source>
</evidence>
<gene>
    <name evidence="1" type="ORF">DLJ53_28220</name>
</gene>
<protein>
    <recommendedName>
        <fullName evidence="3">Lipoprotein</fullName>
    </recommendedName>
</protein>
<evidence type="ECO:0000313" key="2">
    <source>
        <dbReference type="Proteomes" id="UP000249590"/>
    </source>
</evidence>
<proteinExistence type="predicted"/>
<dbReference type="Proteomes" id="UP000249590">
    <property type="component" value="Unassembled WGS sequence"/>
</dbReference>
<evidence type="ECO:0000313" key="1">
    <source>
        <dbReference type="EMBL" id="RAH97732.1"/>
    </source>
</evidence>
<accession>A0A8B2NJB1</accession>
<reference evidence="1 2" key="1">
    <citation type="submission" date="2018-05" db="EMBL/GenBank/DDBJ databases">
        <title>Acuticoccus sediminis sp. nov., isolated from deep-sea sediment of Indian Ocean.</title>
        <authorList>
            <person name="Liu X."/>
            <person name="Lai Q."/>
            <person name="Du Y."/>
            <person name="Sun F."/>
            <person name="Zhang X."/>
            <person name="Wang S."/>
            <person name="Shao Z."/>
        </authorList>
    </citation>
    <scope>NUCLEOTIDE SEQUENCE [LARGE SCALE GENOMIC DNA]</scope>
    <source>
        <strain evidence="1 2">PTG4-2</strain>
    </source>
</reference>